<dbReference type="AlphaFoldDB" id="A0A192H1C5"/>
<dbReference type="RefSeq" id="WP_068281223.1">
    <property type="nucleotide sequence ID" value="NZ_CP014873.1"/>
</dbReference>
<dbReference type="InterPro" id="IPR001296">
    <property type="entry name" value="Glyco_trans_1"/>
</dbReference>
<dbReference type="PANTHER" id="PTHR12526:SF630">
    <property type="entry name" value="GLYCOSYLTRANSFERASE"/>
    <property type="match status" value="1"/>
</dbReference>
<dbReference type="GeneID" id="42981573"/>
<sequence>MYYFLNQYIFERNSGVEHAEIKRVQLFDAKGVPAKIVTRDFDRSQHRTIKQFGLTDDDLVNMFDYFQNAEHIDESDYKTLHIQDLHLPVDYQIEPGANVSHVRSGDHLVEDVWFTPGTIGQLYYVNFFDASGNLSQTDLYDWRGFKSAEQLYGQDGQLMAENLYTPTGKRVMERYYVKDTQGNPLNTLIRLITDQDVEHYFTNVEDLFTFFLDKLNQQTEETNTFIADRPGVANQPLLAMTTKARKYIFFPIAHATEPEDQLNAPLDGYYQVPLSMQGLAKLDGLITMTNRQRGDLEMRLKQPQMPIMAISGGVIPAEQAAKAPIMMAKRTSHKLLFVGRLGSEKRVDQLIRAFNLVHNGMPDATLELRGYGPSETIDELNALIKELNLTDAVSIPGYTADLNDIYDSAQVFVIASRIDAQPLAMIEALSHGLPIVSYDFNYGPNEIIEDGENGFLIENGNMFSMANSIIELFKDPNKLQKFSEQAYSSSSRFSEDTVWQQWQQIVQ</sequence>
<dbReference type="Gene3D" id="3.40.50.2000">
    <property type="entry name" value="Glycogen Phosphorylase B"/>
    <property type="match status" value="3"/>
</dbReference>
<dbReference type="STRING" id="375175.AYR53_04855"/>
<name>A0A192H1C5_9LACO</name>
<dbReference type="Pfam" id="PF16993">
    <property type="entry name" value="Asp1"/>
    <property type="match status" value="1"/>
</dbReference>
<proteinExistence type="predicted"/>
<organism evidence="1 2">
    <name type="scientific">Loigolactobacillus backii</name>
    <dbReference type="NCBI Taxonomy" id="375175"/>
    <lineage>
        <taxon>Bacteria</taxon>
        <taxon>Bacillati</taxon>
        <taxon>Bacillota</taxon>
        <taxon>Bacilli</taxon>
        <taxon>Lactobacillales</taxon>
        <taxon>Lactobacillaceae</taxon>
        <taxon>Loigolactobacillus</taxon>
    </lineage>
</organism>
<dbReference type="Proteomes" id="UP000078582">
    <property type="component" value="Chromosome"/>
</dbReference>
<dbReference type="GO" id="GO:0015031">
    <property type="term" value="P:protein transport"/>
    <property type="evidence" value="ECO:0007669"/>
    <property type="project" value="InterPro"/>
</dbReference>
<protein>
    <submittedName>
        <fullName evidence="1">Uncharacterized protein</fullName>
    </submittedName>
</protein>
<reference evidence="1 2" key="1">
    <citation type="submission" date="2016-03" db="EMBL/GenBank/DDBJ databases">
        <title>Pediococcus and Lactobacillus from brewery environment - whole genome sequencing and assembly.</title>
        <authorList>
            <person name="Behr J."/>
            <person name="Geissler A.J."/>
            <person name="Vogel R.F."/>
        </authorList>
    </citation>
    <scope>NUCLEOTIDE SEQUENCE [LARGE SCALE GENOMIC DNA]</scope>
    <source>
        <strain evidence="1 2">TMW 1.1989</strain>
    </source>
</reference>
<gene>
    <name evidence="1" type="ORF">AYR53_04855</name>
</gene>
<dbReference type="PANTHER" id="PTHR12526">
    <property type="entry name" value="GLYCOSYLTRANSFERASE"/>
    <property type="match status" value="1"/>
</dbReference>
<dbReference type="Pfam" id="PF00534">
    <property type="entry name" value="Glycos_transf_1"/>
    <property type="match status" value="1"/>
</dbReference>
<keyword evidence="2" id="KW-1185">Reference proteome</keyword>
<evidence type="ECO:0000313" key="2">
    <source>
        <dbReference type="Proteomes" id="UP000078582"/>
    </source>
</evidence>
<dbReference type="SUPFAM" id="SSF53756">
    <property type="entry name" value="UDP-Glycosyltransferase/glycogen phosphorylase"/>
    <property type="match status" value="1"/>
</dbReference>
<dbReference type="GO" id="GO:0016757">
    <property type="term" value="F:glycosyltransferase activity"/>
    <property type="evidence" value="ECO:0007669"/>
    <property type="project" value="InterPro"/>
</dbReference>
<accession>A0A192H1C5</accession>
<evidence type="ECO:0000313" key="1">
    <source>
        <dbReference type="EMBL" id="ANK62160.1"/>
    </source>
</evidence>
<dbReference type="EMBL" id="CP014873">
    <property type="protein sequence ID" value="ANK62160.1"/>
    <property type="molecule type" value="Genomic_DNA"/>
</dbReference>
<dbReference type="OrthoDB" id="570545at2"/>
<dbReference type="InterPro" id="IPR022372">
    <property type="entry name" value="Accessory_SS_Asp1"/>
</dbReference>